<dbReference type="Pfam" id="PF00126">
    <property type="entry name" value="HTH_1"/>
    <property type="match status" value="1"/>
</dbReference>
<dbReference type="PROSITE" id="PS50931">
    <property type="entry name" value="HTH_LYSR"/>
    <property type="match status" value="1"/>
</dbReference>
<dbReference type="EMBL" id="FOUO01000001">
    <property type="protein sequence ID" value="SFM24506.1"/>
    <property type="molecule type" value="Genomic_DNA"/>
</dbReference>
<evidence type="ECO:0000256" key="4">
    <source>
        <dbReference type="ARBA" id="ARBA00023159"/>
    </source>
</evidence>
<evidence type="ECO:0000259" key="6">
    <source>
        <dbReference type="PROSITE" id="PS50931"/>
    </source>
</evidence>
<organism evidence="7 8">
    <name type="scientific">Ectothiorhodospira mobilis</name>
    <dbReference type="NCBI Taxonomy" id="195064"/>
    <lineage>
        <taxon>Bacteria</taxon>
        <taxon>Pseudomonadati</taxon>
        <taxon>Pseudomonadota</taxon>
        <taxon>Gammaproteobacteria</taxon>
        <taxon>Chromatiales</taxon>
        <taxon>Ectothiorhodospiraceae</taxon>
        <taxon>Ectothiorhodospira</taxon>
    </lineage>
</organism>
<dbReference type="GO" id="GO:0003700">
    <property type="term" value="F:DNA-binding transcription factor activity"/>
    <property type="evidence" value="ECO:0007669"/>
    <property type="project" value="InterPro"/>
</dbReference>
<dbReference type="InterPro" id="IPR036388">
    <property type="entry name" value="WH-like_DNA-bd_sf"/>
</dbReference>
<dbReference type="OrthoDB" id="5297026at2"/>
<evidence type="ECO:0000256" key="3">
    <source>
        <dbReference type="ARBA" id="ARBA00023125"/>
    </source>
</evidence>
<protein>
    <submittedName>
        <fullName evidence="7">Transcriptional regulator, LysR family</fullName>
    </submittedName>
</protein>
<dbReference type="InterPro" id="IPR005119">
    <property type="entry name" value="LysR_subst-bd"/>
</dbReference>
<keyword evidence="5" id="KW-0804">Transcription</keyword>
<dbReference type="PANTHER" id="PTHR30346">
    <property type="entry name" value="TRANSCRIPTIONAL DUAL REGULATOR HCAR-RELATED"/>
    <property type="match status" value="1"/>
</dbReference>
<dbReference type="STRING" id="195064.SAMN05421721_10199"/>
<sequence length="311" mass="34367">MTLTELRYIVAVARERHFGRAAECCHVSQPTLSVAVKKLEEELGVILFERSKTEVSITPVGDQVVRQAQRVLEEVDTLGELARQGRDPLSGPLRLGAIHTIGPYLLPHLVPEVHRRAPKLPLVIEENYTARLAERLKQGELDAIIIALPFEQPGVVTLPLYEEPFVAVLPAGHPLGARPRLRVNDLARENLLLLGAGHCFREQVLHFCPECHTMVGSGNDIQYTVEGSSLETIRHMVATGMGVTVLPCSAAGDDRYTRDLLAIRPFEAPAPFRQVALAWRSSFPRPKAIEVIRQAILQARVPCLQMTADAT</sequence>
<dbReference type="Pfam" id="PF03466">
    <property type="entry name" value="LysR_substrate"/>
    <property type="match status" value="1"/>
</dbReference>
<proteinExistence type="inferred from homology"/>
<comment type="similarity">
    <text evidence="1">Belongs to the LysR transcriptional regulatory family.</text>
</comment>
<evidence type="ECO:0000256" key="2">
    <source>
        <dbReference type="ARBA" id="ARBA00023015"/>
    </source>
</evidence>
<dbReference type="SUPFAM" id="SSF53850">
    <property type="entry name" value="Periplasmic binding protein-like II"/>
    <property type="match status" value="1"/>
</dbReference>
<dbReference type="CDD" id="cd08411">
    <property type="entry name" value="PBP2_OxyR"/>
    <property type="match status" value="1"/>
</dbReference>
<name>A0A1I4PAA9_ECTMO</name>
<gene>
    <name evidence="7" type="ORF">SAMN05421721_10199</name>
</gene>
<evidence type="ECO:0000256" key="1">
    <source>
        <dbReference type="ARBA" id="ARBA00009437"/>
    </source>
</evidence>
<dbReference type="InterPro" id="IPR000847">
    <property type="entry name" value="LysR_HTH_N"/>
</dbReference>
<dbReference type="RefSeq" id="WP_090483244.1">
    <property type="nucleotide sequence ID" value="NZ_FOUO01000001.1"/>
</dbReference>
<dbReference type="InterPro" id="IPR036390">
    <property type="entry name" value="WH_DNA-bd_sf"/>
</dbReference>
<dbReference type="PANTHER" id="PTHR30346:SF26">
    <property type="entry name" value="HYDROGEN PEROXIDE-INDUCIBLE GENES ACTIVATOR"/>
    <property type="match status" value="1"/>
</dbReference>
<evidence type="ECO:0000313" key="8">
    <source>
        <dbReference type="Proteomes" id="UP000199556"/>
    </source>
</evidence>
<evidence type="ECO:0000256" key="5">
    <source>
        <dbReference type="ARBA" id="ARBA00023163"/>
    </source>
</evidence>
<dbReference type="Proteomes" id="UP000199556">
    <property type="component" value="Unassembled WGS sequence"/>
</dbReference>
<reference evidence="7 8" key="1">
    <citation type="submission" date="2016-10" db="EMBL/GenBank/DDBJ databases">
        <authorList>
            <person name="de Groot N.N."/>
        </authorList>
    </citation>
    <scope>NUCLEOTIDE SEQUENCE [LARGE SCALE GENOMIC DNA]</scope>
    <source>
        <strain evidence="7 8">DSM 4180</strain>
    </source>
</reference>
<dbReference type="GO" id="GO:0003677">
    <property type="term" value="F:DNA binding"/>
    <property type="evidence" value="ECO:0007669"/>
    <property type="project" value="UniProtKB-KW"/>
</dbReference>
<dbReference type="PRINTS" id="PR00039">
    <property type="entry name" value="HTHLYSR"/>
</dbReference>
<dbReference type="AlphaFoldDB" id="A0A1I4PAA9"/>
<keyword evidence="4" id="KW-0010">Activator</keyword>
<keyword evidence="2" id="KW-0805">Transcription regulation</keyword>
<dbReference type="SUPFAM" id="SSF46785">
    <property type="entry name" value="Winged helix' DNA-binding domain"/>
    <property type="match status" value="1"/>
</dbReference>
<accession>A0A1I4PAA9</accession>
<evidence type="ECO:0000313" key="7">
    <source>
        <dbReference type="EMBL" id="SFM24506.1"/>
    </source>
</evidence>
<dbReference type="Gene3D" id="1.10.10.10">
    <property type="entry name" value="Winged helix-like DNA-binding domain superfamily/Winged helix DNA-binding domain"/>
    <property type="match status" value="1"/>
</dbReference>
<keyword evidence="3" id="KW-0238">DNA-binding</keyword>
<dbReference type="Gene3D" id="3.40.190.10">
    <property type="entry name" value="Periplasmic binding protein-like II"/>
    <property type="match status" value="2"/>
</dbReference>
<dbReference type="GO" id="GO:0032993">
    <property type="term" value="C:protein-DNA complex"/>
    <property type="evidence" value="ECO:0007669"/>
    <property type="project" value="TreeGrafter"/>
</dbReference>
<keyword evidence="8" id="KW-1185">Reference proteome</keyword>
<dbReference type="FunFam" id="1.10.10.10:FF:000001">
    <property type="entry name" value="LysR family transcriptional regulator"/>
    <property type="match status" value="1"/>
</dbReference>
<feature type="domain" description="HTH lysR-type" evidence="6">
    <location>
        <begin position="1"/>
        <end position="58"/>
    </location>
</feature>